<comment type="caution">
    <text evidence="5">The sequence shown here is derived from an EMBL/GenBank/DDBJ whole genome shotgun (WGS) entry which is preliminary data.</text>
</comment>
<dbReference type="GO" id="GO:0003700">
    <property type="term" value="F:DNA-binding transcription factor activity"/>
    <property type="evidence" value="ECO:0007669"/>
    <property type="project" value="TreeGrafter"/>
</dbReference>
<dbReference type="PROSITE" id="PS50932">
    <property type="entry name" value="HTH_LACI_2"/>
    <property type="match status" value="1"/>
</dbReference>
<feature type="domain" description="HTH lacI-type" evidence="4">
    <location>
        <begin position="3"/>
        <end position="58"/>
    </location>
</feature>
<dbReference type="Gene3D" id="3.40.50.2300">
    <property type="match status" value="2"/>
</dbReference>
<proteinExistence type="predicted"/>
<accession>A0A9D2EEK9</accession>
<reference evidence="5" key="1">
    <citation type="journal article" date="2021" name="PeerJ">
        <title>Extensive microbial diversity within the chicken gut microbiome revealed by metagenomics and culture.</title>
        <authorList>
            <person name="Gilroy R."/>
            <person name="Ravi A."/>
            <person name="Getino M."/>
            <person name="Pursley I."/>
            <person name="Horton D.L."/>
            <person name="Alikhan N.F."/>
            <person name="Baker D."/>
            <person name="Gharbi K."/>
            <person name="Hall N."/>
            <person name="Watson M."/>
            <person name="Adriaenssens E.M."/>
            <person name="Foster-Nyarko E."/>
            <person name="Jarju S."/>
            <person name="Secka A."/>
            <person name="Antonio M."/>
            <person name="Oren A."/>
            <person name="Chaudhuri R.R."/>
            <person name="La Ragione R."/>
            <person name="Hildebrand F."/>
            <person name="Pallen M.J."/>
        </authorList>
    </citation>
    <scope>NUCLEOTIDE SEQUENCE</scope>
    <source>
        <strain evidence="5">ChiGjej4B4-7305</strain>
    </source>
</reference>
<dbReference type="AlphaFoldDB" id="A0A9D2EEK9"/>
<dbReference type="InterPro" id="IPR000843">
    <property type="entry name" value="HTH_LacI"/>
</dbReference>
<dbReference type="CDD" id="cd01392">
    <property type="entry name" value="HTH_LacI"/>
    <property type="match status" value="1"/>
</dbReference>
<dbReference type="Proteomes" id="UP000824037">
    <property type="component" value="Unassembled WGS sequence"/>
</dbReference>
<dbReference type="SUPFAM" id="SSF47413">
    <property type="entry name" value="lambda repressor-like DNA-binding domains"/>
    <property type="match status" value="1"/>
</dbReference>
<dbReference type="InterPro" id="IPR010982">
    <property type="entry name" value="Lambda_DNA-bd_dom_sf"/>
</dbReference>
<evidence type="ECO:0000313" key="6">
    <source>
        <dbReference type="Proteomes" id="UP000824037"/>
    </source>
</evidence>
<dbReference type="InterPro" id="IPR028082">
    <property type="entry name" value="Peripla_BP_I"/>
</dbReference>
<dbReference type="InterPro" id="IPR046335">
    <property type="entry name" value="LacI/GalR-like_sensor"/>
</dbReference>
<dbReference type="Gene3D" id="1.10.260.40">
    <property type="entry name" value="lambda repressor-like DNA-binding domains"/>
    <property type="match status" value="1"/>
</dbReference>
<dbReference type="CDD" id="cd06267">
    <property type="entry name" value="PBP1_LacI_sugar_binding-like"/>
    <property type="match status" value="1"/>
</dbReference>
<evidence type="ECO:0000256" key="1">
    <source>
        <dbReference type="ARBA" id="ARBA00023015"/>
    </source>
</evidence>
<evidence type="ECO:0000313" key="5">
    <source>
        <dbReference type="EMBL" id="HIZ35980.1"/>
    </source>
</evidence>
<dbReference type="EMBL" id="DXBY01000159">
    <property type="protein sequence ID" value="HIZ35980.1"/>
    <property type="molecule type" value="Genomic_DNA"/>
</dbReference>
<keyword evidence="1" id="KW-0805">Transcription regulation</keyword>
<dbReference type="GO" id="GO:0000976">
    <property type="term" value="F:transcription cis-regulatory region binding"/>
    <property type="evidence" value="ECO:0007669"/>
    <property type="project" value="TreeGrafter"/>
</dbReference>
<evidence type="ECO:0000256" key="2">
    <source>
        <dbReference type="ARBA" id="ARBA00023125"/>
    </source>
</evidence>
<dbReference type="SMART" id="SM00354">
    <property type="entry name" value="HTH_LACI"/>
    <property type="match status" value="1"/>
</dbReference>
<keyword evidence="2" id="KW-0238">DNA-binding</keyword>
<dbReference type="PANTHER" id="PTHR30146">
    <property type="entry name" value="LACI-RELATED TRANSCRIPTIONAL REPRESSOR"/>
    <property type="match status" value="1"/>
</dbReference>
<dbReference type="SUPFAM" id="SSF53822">
    <property type="entry name" value="Periplasmic binding protein-like I"/>
    <property type="match status" value="1"/>
</dbReference>
<evidence type="ECO:0000256" key="3">
    <source>
        <dbReference type="ARBA" id="ARBA00023163"/>
    </source>
</evidence>
<name>A0A9D2EEK9_9MICO</name>
<protein>
    <submittedName>
        <fullName evidence="5">LacI family transcriptional regulator</fullName>
    </submittedName>
</protein>
<dbReference type="Pfam" id="PF13377">
    <property type="entry name" value="Peripla_BP_3"/>
    <property type="match status" value="1"/>
</dbReference>
<reference evidence="5" key="2">
    <citation type="submission" date="2021-04" db="EMBL/GenBank/DDBJ databases">
        <authorList>
            <person name="Gilroy R."/>
        </authorList>
    </citation>
    <scope>NUCLEOTIDE SEQUENCE</scope>
    <source>
        <strain evidence="5">ChiGjej4B4-7305</strain>
    </source>
</reference>
<gene>
    <name evidence="5" type="ORF">H9815_09390</name>
</gene>
<keyword evidence="3" id="KW-0804">Transcription</keyword>
<organism evidence="5 6">
    <name type="scientific">Candidatus Ruania gallistercoris</name>
    <dbReference type="NCBI Taxonomy" id="2838746"/>
    <lineage>
        <taxon>Bacteria</taxon>
        <taxon>Bacillati</taxon>
        <taxon>Actinomycetota</taxon>
        <taxon>Actinomycetes</taxon>
        <taxon>Micrococcales</taxon>
        <taxon>Ruaniaceae</taxon>
        <taxon>Ruania</taxon>
    </lineage>
</organism>
<evidence type="ECO:0000259" key="4">
    <source>
        <dbReference type="PROSITE" id="PS50932"/>
    </source>
</evidence>
<dbReference type="PANTHER" id="PTHR30146:SF109">
    <property type="entry name" value="HTH-TYPE TRANSCRIPTIONAL REGULATOR GALS"/>
    <property type="match status" value="1"/>
</dbReference>
<dbReference type="Pfam" id="PF00356">
    <property type="entry name" value="LacI"/>
    <property type="match status" value="1"/>
</dbReference>
<sequence length="329" mass="34737">MAVTRKDVAQRAGVSTAVVSYVLNNGPRPVSAAARTRVLAAIKELGYQRDGVARMLALGRSSTLGLVVPDIVMPYFGRLSQAISSLAFAQGLELLVATTDWDLAKEQANLRALVERRVDGIIVVSVDRHQDFGPYTAMGTPIVVVDRPEFAVRGTALVTEHLISHGHTRIALLGGPEGIASTRRRHDGWRNVLVDNGLEAGDDFVCAAPLTEAGGYHAVDQVLAMSPTPTAALVSHDVQAFGAVRRLHELGVAVPDDFAFAVANATDLAQFTVPSLTSLVAPTADIAGAAISALSEAGDELVQTINLANYTLAKRESCGCTEPRTPELA</sequence>